<dbReference type="PROSITE" id="PS50987">
    <property type="entry name" value="HTH_ARSR_2"/>
    <property type="match status" value="1"/>
</dbReference>
<dbReference type="NCBIfam" id="NF033788">
    <property type="entry name" value="HTH_metalloreg"/>
    <property type="match status" value="1"/>
</dbReference>
<dbReference type="GO" id="GO:0003677">
    <property type="term" value="F:DNA binding"/>
    <property type="evidence" value="ECO:0007669"/>
    <property type="project" value="UniProtKB-KW"/>
</dbReference>
<accession>A0A7C4TAM3</accession>
<evidence type="ECO:0000259" key="4">
    <source>
        <dbReference type="PROSITE" id="PS50987"/>
    </source>
</evidence>
<dbReference type="CDD" id="cd00090">
    <property type="entry name" value="HTH_ARSR"/>
    <property type="match status" value="1"/>
</dbReference>
<organism evidence="5">
    <name type="scientific">candidate division WOR-3 bacterium</name>
    <dbReference type="NCBI Taxonomy" id="2052148"/>
    <lineage>
        <taxon>Bacteria</taxon>
        <taxon>Bacteria division WOR-3</taxon>
    </lineage>
</organism>
<dbReference type="InterPro" id="IPR051081">
    <property type="entry name" value="HTH_MetalResp_TranReg"/>
</dbReference>
<dbReference type="InterPro" id="IPR001845">
    <property type="entry name" value="HTH_ArsR_DNA-bd_dom"/>
</dbReference>
<reference evidence="5" key="1">
    <citation type="journal article" date="2020" name="mSystems">
        <title>Genome- and Community-Level Interaction Insights into Carbon Utilization and Element Cycling Functions of Hydrothermarchaeota in Hydrothermal Sediment.</title>
        <authorList>
            <person name="Zhou Z."/>
            <person name="Liu Y."/>
            <person name="Xu W."/>
            <person name="Pan J."/>
            <person name="Luo Z.H."/>
            <person name="Li M."/>
        </authorList>
    </citation>
    <scope>NUCLEOTIDE SEQUENCE [LARGE SCALE GENOMIC DNA]</scope>
    <source>
        <strain evidence="5">SpSt-774</strain>
    </source>
</reference>
<dbReference type="SMART" id="SM00418">
    <property type="entry name" value="HTH_ARSR"/>
    <property type="match status" value="1"/>
</dbReference>
<evidence type="ECO:0000256" key="3">
    <source>
        <dbReference type="ARBA" id="ARBA00023163"/>
    </source>
</evidence>
<evidence type="ECO:0000256" key="1">
    <source>
        <dbReference type="ARBA" id="ARBA00023015"/>
    </source>
</evidence>
<gene>
    <name evidence="5" type="ORF">ENV60_01545</name>
</gene>
<dbReference type="InterPro" id="IPR036388">
    <property type="entry name" value="WH-like_DNA-bd_sf"/>
</dbReference>
<evidence type="ECO:0000313" key="5">
    <source>
        <dbReference type="EMBL" id="HGV96967.1"/>
    </source>
</evidence>
<dbReference type="EMBL" id="DTGZ01000028">
    <property type="protein sequence ID" value="HGV96967.1"/>
    <property type="molecule type" value="Genomic_DNA"/>
</dbReference>
<feature type="domain" description="HTH arsR-type" evidence="4">
    <location>
        <begin position="9"/>
        <end position="105"/>
    </location>
</feature>
<keyword evidence="1" id="KW-0805">Transcription regulation</keyword>
<keyword evidence="3" id="KW-0804">Transcription</keyword>
<dbReference type="InterPro" id="IPR011991">
    <property type="entry name" value="ArsR-like_HTH"/>
</dbReference>
<sequence>MGKIIKTKPMRELYYRASRVARALGDPAKYTIVQLLLENGPLSVGEIVRSAKRSQPTVSYHLAQLRNLEIVRYETKPDGSYYWIKYPEEIRKILSALNNFIDRVLQGVEDED</sequence>
<dbReference type="GO" id="GO:0003700">
    <property type="term" value="F:DNA-binding transcription factor activity"/>
    <property type="evidence" value="ECO:0007669"/>
    <property type="project" value="InterPro"/>
</dbReference>
<dbReference type="Gene3D" id="1.10.10.10">
    <property type="entry name" value="Winged helix-like DNA-binding domain superfamily/Winged helix DNA-binding domain"/>
    <property type="match status" value="1"/>
</dbReference>
<proteinExistence type="predicted"/>
<dbReference type="PRINTS" id="PR00778">
    <property type="entry name" value="HTHARSR"/>
</dbReference>
<dbReference type="SUPFAM" id="SSF46785">
    <property type="entry name" value="Winged helix' DNA-binding domain"/>
    <property type="match status" value="1"/>
</dbReference>
<evidence type="ECO:0000256" key="2">
    <source>
        <dbReference type="ARBA" id="ARBA00023125"/>
    </source>
</evidence>
<dbReference type="InterPro" id="IPR036390">
    <property type="entry name" value="WH_DNA-bd_sf"/>
</dbReference>
<name>A0A7C4TAM3_UNCW3</name>
<comment type="caution">
    <text evidence="5">The sequence shown here is derived from an EMBL/GenBank/DDBJ whole genome shotgun (WGS) entry which is preliminary data.</text>
</comment>
<dbReference type="Pfam" id="PF01022">
    <property type="entry name" value="HTH_5"/>
    <property type="match status" value="1"/>
</dbReference>
<protein>
    <submittedName>
        <fullName evidence="5">ArsR family transcriptional regulator</fullName>
    </submittedName>
</protein>
<dbReference type="PANTHER" id="PTHR33154">
    <property type="entry name" value="TRANSCRIPTIONAL REGULATOR, ARSR FAMILY"/>
    <property type="match status" value="1"/>
</dbReference>
<dbReference type="AlphaFoldDB" id="A0A7C4TAM3"/>
<keyword evidence="2" id="KW-0238">DNA-binding</keyword>
<dbReference type="PANTHER" id="PTHR33154:SF33">
    <property type="entry name" value="TRANSCRIPTIONAL REPRESSOR SDPR"/>
    <property type="match status" value="1"/>
</dbReference>